<feature type="domain" description="Hydrogen maturase F dimerization" evidence="2">
    <location>
        <begin position="181"/>
        <end position="277"/>
    </location>
</feature>
<sequence length="396" mass="43996">MSLTDTPNANRLHIALFGRRNSGKSSLINALTGQDTALVSDTPGTTTDLVSKAMEMQGIGPCLFIDTPGFDDEGELGEMRISRTLKAIEKTDIALLLCGDITFSHEKEMLALLKEKNIPVIPVLNKIDIRENSDSLATYIEKECKIRPLLVSAKEEIGIEQIRQAILEKLPSDFGQQSITGELTAENDLVLLVMPQDIQAPKGRLILPQVQTIRELLDKKCLVVSCTTDKLTETLQALARPPKLIITDSQVFKAVYEQKPEESKLTSFSVLFAGYKGDIHYYVESAAVIESLTEASRVLIAEACTHAPLTEDIGRVKLPRLLRKRIGEKLQIDIVGGTDFPQDLTPYDLIIHCGACMFNRKYVLSRIERAREQHIPMTNYGVAIAYLNGILDQIEY</sequence>
<dbReference type="CDD" id="cd00880">
    <property type="entry name" value="Era_like"/>
    <property type="match status" value="1"/>
</dbReference>
<dbReference type="GO" id="GO:0002098">
    <property type="term" value="P:tRNA wobble uridine modification"/>
    <property type="evidence" value="ECO:0007669"/>
    <property type="project" value="TreeGrafter"/>
</dbReference>
<dbReference type="SUPFAM" id="SSF52540">
    <property type="entry name" value="P-loop containing nucleoside triphosphate hydrolases"/>
    <property type="match status" value="1"/>
</dbReference>
<feature type="domain" description="G" evidence="1">
    <location>
        <begin position="13"/>
        <end position="126"/>
    </location>
</feature>
<dbReference type="Pfam" id="PF18128">
    <property type="entry name" value="HydF_dimer"/>
    <property type="match status" value="1"/>
</dbReference>
<dbReference type="Gene3D" id="3.40.50.300">
    <property type="entry name" value="P-loop containing nucleotide triphosphate hydrolases"/>
    <property type="match status" value="1"/>
</dbReference>
<evidence type="ECO:0000313" key="4">
    <source>
        <dbReference type="EMBL" id="EKJ92721.1"/>
    </source>
</evidence>
<reference evidence="4 5" key="1">
    <citation type="submission" date="2012-02" db="EMBL/GenBank/DDBJ databases">
        <title>The Genome Sequence of Bacteroides finegoldii CL09T03C10.</title>
        <authorList>
            <consortium name="The Broad Institute Genome Sequencing Platform"/>
            <person name="Earl A."/>
            <person name="Ward D."/>
            <person name="Feldgarden M."/>
            <person name="Gevers D."/>
            <person name="Zitomersky N.L."/>
            <person name="Coyne M.J."/>
            <person name="Comstock L.E."/>
            <person name="Young S.K."/>
            <person name="Zeng Q."/>
            <person name="Gargeya S."/>
            <person name="Fitzgerald M."/>
            <person name="Haas B."/>
            <person name="Abouelleil A."/>
            <person name="Alvarado L."/>
            <person name="Arachchi H.M."/>
            <person name="Berlin A."/>
            <person name="Chapman S.B."/>
            <person name="Gearin G."/>
            <person name="Goldberg J."/>
            <person name="Griggs A."/>
            <person name="Gujja S."/>
            <person name="Hansen M."/>
            <person name="Heiman D."/>
            <person name="Howarth C."/>
            <person name="Larimer J."/>
            <person name="Lui A."/>
            <person name="MacDonald P.J.P."/>
            <person name="McCowen C."/>
            <person name="Montmayeur A."/>
            <person name="Murphy C."/>
            <person name="Neiman D."/>
            <person name="Pearson M."/>
            <person name="Priest M."/>
            <person name="Roberts A."/>
            <person name="Saif S."/>
            <person name="Shea T."/>
            <person name="Sisk P."/>
            <person name="Stolte C."/>
            <person name="Sykes S."/>
            <person name="Wortman J."/>
            <person name="Nusbaum C."/>
            <person name="Birren B."/>
        </authorList>
    </citation>
    <scope>NUCLEOTIDE SEQUENCE [LARGE SCALE GENOMIC DNA]</scope>
    <source>
        <strain evidence="4 5">CL09T03C10</strain>
    </source>
</reference>
<dbReference type="GO" id="GO:0005737">
    <property type="term" value="C:cytoplasm"/>
    <property type="evidence" value="ECO:0007669"/>
    <property type="project" value="TreeGrafter"/>
</dbReference>
<evidence type="ECO:0000259" key="1">
    <source>
        <dbReference type="Pfam" id="PF01926"/>
    </source>
</evidence>
<comment type="caution">
    <text evidence="4">The sequence shown here is derived from an EMBL/GenBank/DDBJ whole genome shotgun (WGS) entry which is preliminary data.</text>
</comment>
<dbReference type="Pfam" id="PF18133">
    <property type="entry name" value="HydF_tetramer"/>
    <property type="match status" value="1"/>
</dbReference>
<dbReference type="InterPro" id="IPR006073">
    <property type="entry name" value="GTP-bd"/>
</dbReference>
<dbReference type="InterPro" id="IPR005225">
    <property type="entry name" value="Small_GTP-bd"/>
</dbReference>
<dbReference type="RefSeq" id="WP_007758481.1">
    <property type="nucleotide sequence ID" value="NZ_AKBZ01000001.1"/>
</dbReference>
<dbReference type="PANTHER" id="PTHR42714:SF6">
    <property type="entry name" value="TRANSLATION INITIATION FACTOR IF-2"/>
    <property type="match status" value="1"/>
</dbReference>
<dbReference type="PANTHER" id="PTHR42714">
    <property type="entry name" value="TRNA MODIFICATION GTPASE GTPBP3"/>
    <property type="match status" value="1"/>
</dbReference>
<evidence type="ECO:0000313" key="5">
    <source>
        <dbReference type="Proteomes" id="UP000007995"/>
    </source>
</evidence>
<feature type="domain" description="Hydrogen maturase F tetramerization" evidence="3">
    <location>
        <begin position="281"/>
        <end position="393"/>
    </location>
</feature>
<dbReference type="Proteomes" id="UP000007995">
    <property type="component" value="Unassembled WGS sequence"/>
</dbReference>
<dbReference type="InterPro" id="IPR027417">
    <property type="entry name" value="P-loop_NTPase"/>
</dbReference>
<dbReference type="InterPro" id="IPR041606">
    <property type="entry name" value="HydF_dimer"/>
</dbReference>
<protein>
    <submittedName>
        <fullName evidence="4">Hydrogenase maturation GTPase HydF</fullName>
    </submittedName>
</protein>
<dbReference type="NCBIfam" id="TIGR03918">
    <property type="entry name" value="GTP_HydF"/>
    <property type="match status" value="1"/>
</dbReference>
<dbReference type="OrthoDB" id="9811338at2"/>
<gene>
    <name evidence="4" type="ORF">HMPREF1057_00019</name>
</gene>
<dbReference type="GO" id="GO:0030488">
    <property type="term" value="P:tRNA methylation"/>
    <property type="evidence" value="ECO:0007669"/>
    <property type="project" value="TreeGrafter"/>
</dbReference>
<proteinExistence type="predicted"/>
<dbReference type="EMBL" id="AGXW01000001">
    <property type="protein sequence ID" value="EKJ92721.1"/>
    <property type="molecule type" value="Genomic_DNA"/>
</dbReference>
<organism evidence="4 5">
    <name type="scientific">Bacteroides finegoldii CL09T03C10</name>
    <dbReference type="NCBI Taxonomy" id="997888"/>
    <lineage>
        <taxon>Bacteria</taxon>
        <taxon>Pseudomonadati</taxon>
        <taxon>Bacteroidota</taxon>
        <taxon>Bacteroidia</taxon>
        <taxon>Bacteroidales</taxon>
        <taxon>Bacteroidaceae</taxon>
        <taxon>Bacteroides</taxon>
    </lineage>
</organism>
<dbReference type="InterPro" id="IPR023873">
    <property type="entry name" value="FeFe-hyd_GTPase_HydF"/>
</dbReference>
<dbReference type="Gene3D" id="3.40.50.11410">
    <property type="match status" value="1"/>
</dbReference>
<dbReference type="InterPro" id="IPR040644">
    <property type="entry name" value="HydF_tetramer"/>
</dbReference>
<dbReference type="FunFam" id="3.40.50.300:FF:002325">
    <property type="entry name" value="Hydrogenase maturation GTPase HydF"/>
    <property type="match status" value="1"/>
</dbReference>
<dbReference type="AlphaFoldDB" id="K5CSA2"/>
<name>K5CSA2_9BACE</name>
<dbReference type="HOGENOM" id="CLU_042017_0_0_10"/>
<dbReference type="Gene3D" id="3.40.50.11420">
    <property type="match status" value="1"/>
</dbReference>
<dbReference type="GO" id="GO:0005525">
    <property type="term" value="F:GTP binding"/>
    <property type="evidence" value="ECO:0007669"/>
    <property type="project" value="InterPro"/>
</dbReference>
<evidence type="ECO:0000259" key="2">
    <source>
        <dbReference type="Pfam" id="PF18128"/>
    </source>
</evidence>
<accession>K5CSA2</accession>
<dbReference type="Pfam" id="PF01926">
    <property type="entry name" value="MMR_HSR1"/>
    <property type="match status" value="1"/>
</dbReference>
<evidence type="ECO:0000259" key="3">
    <source>
        <dbReference type="Pfam" id="PF18133"/>
    </source>
</evidence>
<dbReference type="NCBIfam" id="TIGR00231">
    <property type="entry name" value="small_GTP"/>
    <property type="match status" value="1"/>
</dbReference>